<feature type="transmembrane region" description="Helical" evidence="1">
    <location>
        <begin position="63"/>
        <end position="92"/>
    </location>
</feature>
<dbReference type="Pfam" id="PF24400">
    <property type="entry name" value="DUF7544"/>
    <property type="match status" value="1"/>
</dbReference>
<feature type="transmembrane region" description="Helical" evidence="1">
    <location>
        <begin position="20"/>
        <end position="43"/>
    </location>
</feature>
<dbReference type="EMBL" id="MWBO01000025">
    <property type="protein sequence ID" value="OQA52660.1"/>
    <property type="molecule type" value="Genomic_DNA"/>
</dbReference>
<keyword evidence="1" id="KW-0472">Membrane</keyword>
<feature type="transmembrane region" description="Helical" evidence="1">
    <location>
        <begin position="244"/>
        <end position="263"/>
    </location>
</feature>
<sequence length="310" mass="33798">MDFSKILKRSWKLTLTAKSLWWLGFFAVLTEAGLESATFYQLPAIPTNKDTAKAFTDSLSQQIISFFNLSNVGLLSIIIAIVTTLIIVVLYISYRSKAGLIIFADQSETSGVKKNESAKKFFKLGQKYAWKLFIFNILLSLIAALFVAIVLSPMIPFVSGANEIVPLILLAGLSIVAIAILVLFSVFLTIVKQFGERLIVLKNSSATQALSKSMKMAYKKISSSLLIWLVALAIQVSFTIASVIAFFVLGLLFFVIGALFYFLAGDLGAMTIGTIGSLAVVAAAVLVVSALTTFASYFWTLCFNRLTNES</sequence>
<evidence type="ECO:0008006" key="3">
    <source>
        <dbReference type="Google" id="ProtNLM"/>
    </source>
</evidence>
<reference evidence="2" key="1">
    <citation type="submission" date="2017-02" db="EMBL/GenBank/DDBJ databases">
        <title>Delving into the versatile metabolic prowess of the omnipresent phylum Bacteroidetes.</title>
        <authorList>
            <person name="Nobu M.K."/>
            <person name="Mei R."/>
            <person name="Narihiro T."/>
            <person name="Kuroda K."/>
            <person name="Liu W.-T."/>
        </authorList>
    </citation>
    <scope>NUCLEOTIDE SEQUENCE</scope>
    <source>
        <strain evidence="2">ADurb.Bin280</strain>
    </source>
</reference>
<proteinExistence type="predicted"/>
<accession>A0A1V5SDR0</accession>
<dbReference type="AlphaFoldDB" id="A0A1V5SDR0"/>
<evidence type="ECO:0000256" key="1">
    <source>
        <dbReference type="SAM" id="Phobius"/>
    </source>
</evidence>
<gene>
    <name evidence="2" type="ORF">BWY43_00394</name>
</gene>
<name>A0A1V5SDR0_9BACT</name>
<evidence type="ECO:0000313" key="2">
    <source>
        <dbReference type="EMBL" id="OQA52660.1"/>
    </source>
</evidence>
<dbReference type="InterPro" id="IPR055966">
    <property type="entry name" value="DUF7544"/>
</dbReference>
<feature type="transmembrane region" description="Helical" evidence="1">
    <location>
        <begin position="275"/>
        <end position="299"/>
    </location>
</feature>
<organism evidence="2">
    <name type="scientific">candidate division WS2 bacterium ADurb.Bin280</name>
    <dbReference type="NCBI Taxonomy" id="1852829"/>
    <lineage>
        <taxon>Bacteria</taxon>
        <taxon>candidate division WS2</taxon>
    </lineage>
</organism>
<keyword evidence="1" id="KW-0812">Transmembrane</keyword>
<feature type="transmembrane region" description="Helical" evidence="1">
    <location>
        <begin position="164"/>
        <end position="191"/>
    </location>
</feature>
<dbReference type="Proteomes" id="UP000485367">
    <property type="component" value="Unassembled WGS sequence"/>
</dbReference>
<comment type="caution">
    <text evidence="2">The sequence shown here is derived from an EMBL/GenBank/DDBJ whole genome shotgun (WGS) entry which is preliminary data.</text>
</comment>
<feature type="transmembrane region" description="Helical" evidence="1">
    <location>
        <begin position="128"/>
        <end position="152"/>
    </location>
</feature>
<keyword evidence="1" id="KW-1133">Transmembrane helix</keyword>
<protein>
    <recommendedName>
        <fullName evidence="3">Glycerophosphoryl diester phosphodiesterase membrane domain-containing protein</fullName>
    </recommendedName>
</protein>
<feature type="transmembrane region" description="Helical" evidence="1">
    <location>
        <begin position="221"/>
        <end position="238"/>
    </location>
</feature>